<dbReference type="GO" id="GO:0003755">
    <property type="term" value="F:peptidyl-prolyl cis-trans isomerase activity"/>
    <property type="evidence" value="ECO:0007669"/>
    <property type="project" value="UniProtKB-KW"/>
</dbReference>
<protein>
    <recommendedName>
        <fullName evidence="1">peptidylprolyl isomerase</fullName>
        <ecNumber evidence="1">5.2.1.8</ecNumber>
    </recommendedName>
</protein>
<dbReference type="InterPro" id="IPR021133">
    <property type="entry name" value="HEAT_type_2"/>
</dbReference>
<dbReference type="InterPro" id="IPR011989">
    <property type="entry name" value="ARM-like"/>
</dbReference>
<dbReference type="Gene3D" id="1.25.10.10">
    <property type="entry name" value="Leucine-rich Repeat Variant"/>
    <property type="match status" value="3"/>
</dbReference>
<feature type="chain" id="PRO_5037756882" description="peptidylprolyl isomerase" evidence="4">
    <location>
        <begin position="24"/>
        <end position="656"/>
    </location>
</feature>
<organism evidence="6 7">
    <name type="scientific">Eiseniibacteriota bacterium</name>
    <dbReference type="NCBI Taxonomy" id="2212470"/>
    <lineage>
        <taxon>Bacteria</taxon>
        <taxon>Candidatus Eiseniibacteriota</taxon>
    </lineage>
</organism>
<evidence type="ECO:0000259" key="5">
    <source>
        <dbReference type="PROSITE" id="PS50072"/>
    </source>
</evidence>
<proteinExistence type="predicted"/>
<dbReference type="EC" id="5.2.1.8" evidence="1"/>
<dbReference type="SUPFAM" id="SSF48371">
    <property type="entry name" value="ARM repeat"/>
    <property type="match status" value="2"/>
</dbReference>
<dbReference type="Gene3D" id="2.40.100.10">
    <property type="entry name" value="Cyclophilin-like"/>
    <property type="match status" value="1"/>
</dbReference>
<evidence type="ECO:0000256" key="3">
    <source>
        <dbReference type="ARBA" id="ARBA00023235"/>
    </source>
</evidence>
<dbReference type="PANTHER" id="PTHR45625:SF4">
    <property type="entry name" value="PEPTIDYLPROLYL ISOMERASE DOMAIN AND WD REPEAT-CONTAINING PROTEIN 1"/>
    <property type="match status" value="1"/>
</dbReference>
<evidence type="ECO:0000256" key="4">
    <source>
        <dbReference type="SAM" id="SignalP"/>
    </source>
</evidence>
<dbReference type="InterPro" id="IPR044666">
    <property type="entry name" value="Cyclophilin_A-like"/>
</dbReference>
<keyword evidence="4" id="KW-0732">Signal</keyword>
<dbReference type="InterPro" id="IPR016024">
    <property type="entry name" value="ARM-type_fold"/>
</dbReference>
<dbReference type="Proteomes" id="UP000696931">
    <property type="component" value="Unassembled WGS sequence"/>
</dbReference>
<dbReference type="PROSITE" id="PS50077">
    <property type="entry name" value="HEAT_REPEAT"/>
    <property type="match status" value="1"/>
</dbReference>
<dbReference type="SMART" id="SM00567">
    <property type="entry name" value="EZ_HEAT"/>
    <property type="match status" value="9"/>
</dbReference>
<dbReference type="PROSITE" id="PS50072">
    <property type="entry name" value="CSA_PPIASE_2"/>
    <property type="match status" value="1"/>
</dbReference>
<dbReference type="AlphaFoldDB" id="A0A933SFW2"/>
<dbReference type="Pfam" id="PF13646">
    <property type="entry name" value="HEAT_2"/>
    <property type="match status" value="2"/>
</dbReference>
<feature type="signal peptide" evidence="4">
    <location>
        <begin position="1"/>
        <end position="23"/>
    </location>
</feature>
<evidence type="ECO:0000256" key="2">
    <source>
        <dbReference type="ARBA" id="ARBA00023110"/>
    </source>
</evidence>
<keyword evidence="3" id="KW-0413">Isomerase</keyword>
<dbReference type="PRINTS" id="PR00153">
    <property type="entry name" value="CSAPPISMRASE"/>
</dbReference>
<name>A0A933SFW2_UNCEI</name>
<evidence type="ECO:0000256" key="1">
    <source>
        <dbReference type="ARBA" id="ARBA00013194"/>
    </source>
</evidence>
<comment type="caution">
    <text evidence="6">The sequence shown here is derived from an EMBL/GenBank/DDBJ whole genome shotgun (WGS) entry which is preliminary data.</text>
</comment>
<reference evidence="6" key="1">
    <citation type="submission" date="2020-07" db="EMBL/GenBank/DDBJ databases">
        <title>Huge and variable diversity of episymbiotic CPR bacteria and DPANN archaea in groundwater ecosystems.</title>
        <authorList>
            <person name="He C.Y."/>
            <person name="Keren R."/>
            <person name="Whittaker M."/>
            <person name="Farag I.F."/>
            <person name="Doudna J."/>
            <person name="Cate J.H.D."/>
            <person name="Banfield J.F."/>
        </authorList>
    </citation>
    <scope>NUCLEOTIDE SEQUENCE</scope>
    <source>
        <strain evidence="6">NC_groundwater_1813_Pr3_B-0.1um_71_17</strain>
    </source>
</reference>
<gene>
    <name evidence="6" type="ORF">HZA61_15730</name>
</gene>
<dbReference type="PANTHER" id="PTHR45625">
    <property type="entry name" value="PEPTIDYL-PROLYL CIS-TRANS ISOMERASE-RELATED"/>
    <property type="match status" value="1"/>
</dbReference>
<dbReference type="InterPro" id="IPR004155">
    <property type="entry name" value="PBS_lyase_HEAT"/>
</dbReference>
<sequence length="656" mass="69331">MKQVLRMWLLVFAAALPVFPAAAAAVPARAARTAAPAAAPRAGGPMRAIAIAEDQRRWADGELRGYLSHALPAVRARAALATGRLQDTTSVGALLPLLADAVPSVRREAVFALGQIGHRSARVALEGALADRDPETVVLAVEALGKLQDKAATPKLVPLLSSPSPRVRGAVAVAFWRLADSAAVAPLVEHLRERDPAVRWRIVYALEKVVSPRIVVPAVSTMLRDPDALVRAHAARTLGRQKSPLARVALLEACTDDSSAVIINAVRALQQIADSTSKSTLIVFGGLLQHPNPHVTVTVATALADGFAWHAVGPDERRNGVLALVERIKHGEPATRGAAARALLVRFGTKYQDDWRAVLADSVSVYARVAVLDGLRTPAVAELAPDVLVGSLGADRPLLERMTAADLAGALYGRDHSVGLEQLLPKLRAGVNDSLVLFAASCAGALGEWGDTASVPLLARAYAARGADADPDARQAIAGALAQLAGKAFADSVEKAAAAPAPAASAYPAGFEAAPRERRAVLHTSEGDIVWEFFGAEAPQTVRNFVKLARKGYFDGLRVHRVVPDFVIQDGDPTGTGSGGPGWTIRCEYNQRRYETGMVGMALSGKDTGGSQWFITLSPQPHLDGRYTIFARVVRGQDVAARITQGSVIRKVELLP</sequence>
<keyword evidence="2" id="KW-0697">Rotamase</keyword>
<evidence type="ECO:0000313" key="6">
    <source>
        <dbReference type="EMBL" id="MBI5170940.1"/>
    </source>
</evidence>
<dbReference type="InterPro" id="IPR002130">
    <property type="entry name" value="Cyclophilin-type_PPIase_dom"/>
</dbReference>
<accession>A0A933SFW2</accession>
<dbReference type="CDD" id="cd00317">
    <property type="entry name" value="cyclophilin"/>
    <property type="match status" value="1"/>
</dbReference>
<feature type="domain" description="PPIase cyclophilin-type" evidence="5">
    <location>
        <begin position="523"/>
        <end position="656"/>
    </location>
</feature>
<evidence type="ECO:0000313" key="7">
    <source>
        <dbReference type="Proteomes" id="UP000696931"/>
    </source>
</evidence>
<dbReference type="SUPFAM" id="SSF50891">
    <property type="entry name" value="Cyclophilin-like"/>
    <property type="match status" value="1"/>
</dbReference>
<dbReference type="InterPro" id="IPR029000">
    <property type="entry name" value="Cyclophilin-like_dom_sf"/>
</dbReference>
<dbReference type="EMBL" id="JACRIW010000113">
    <property type="protein sequence ID" value="MBI5170940.1"/>
    <property type="molecule type" value="Genomic_DNA"/>
</dbReference>
<dbReference type="Pfam" id="PF00160">
    <property type="entry name" value="Pro_isomerase"/>
    <property type="match status" value="1"/>
</dbReference>